<evidence type="ECO:0000256" key="3">
    <source>
        <dbReference type="ARBA" id="ARBA00022692"/>
    </source>
</evidence>
<organism evidence="9 10">
    <name type="scientific">Rhizopus microsporus</name>
    <dbReference type="NCBI Taxonomy" id="58291"/>
    <lineage>
        <taxon>Eukaryota</taxon>
        <taxon>Fungi</taxon>
        <taxon>Fungi incertae sedis</taxon>
        <taxon>Mucoromycota</taxon>
        <taxon>Mucoromycotina</taxon>
        <taxon>Mucoromycetes</taxon>
        <taxon>Mucorales</taxon>
        <taxon>Mucorineae</taxon>
        <taxon>Rhizopodaceae</taxon>
        <taxon>Rhizopus</taxon>
    </lineage>
</organism>
<dbReference type="Pfam" id="PF02656">
    <property type="entry name" value="DUF202"/>
    <property type="match status" value="1"/>
</dbReference>
<keyword evidence="4 7" id="KW-1133">Transmembrane helix</keyword>
<keyword evidence="5 7" id="KW-0472">Membrane</keyword>
<evidence type="ECO:0000256" key="5">
    <source>
        <dbReference type="ARBA" id="ARBA00023136"/>
    </source>
</evidence>
<evidence type="ECO:0000256" key="2">
    <source>
        <dbReference type="ARBA" id="ARBA00022554"/>
    </source>
</evidence>
<feature type="transmembrane region" description="Helical" evidence="7">
    <location>
        <begin position="662"/>
        <end position="682"/>
    </location>
</feature>
<evidence type="ECO:0000256" key="6">
    <source>
        <dbReference type="SAM" id="MobiDB-lite"/>
    </source>
</evidence>
<dbReference type="GO" id="GO:0033254">
    <property type="term" value="C:vacuolar transporter chaperone complex"/>
    <property type="evidence" value="ECO:0007669"/>
    <property type="project" value="TreeGrafter"/>
</dbReference>
<dbReference type="AlphaFoldDB" id="A0A1X0RYB4"/>
<keyword evidence="3 7" id="KW-0812">Transmembrane</keyword>
<comment type="subcellular location">
    <subcellularLocation>
        <location evidence="1">Vacuole membrane</location>
        <topology evidence="1">Multi-pass membrane protein</topology>
    </subcellularLocation>
</comment>
<sequence length="750" mass="86014">MKFGLELQENIFPPWRLSYVSYDMLKQELKARQMDHKWTERDEREFIVLLDNELSKVYDFINAKLAEIDARILYCERSIQGFQNNPSNANYSMMDEALTDILFDVNDLSKFTRYNFTAIQKILKKHDRWTGKHLKQDYVQKLREKPLDKQRFDVSIVYISALLNICRNKGKQPTTVNRQESEPSEEDTTTTYWVHPDNVTEVKSIIMLHLPVFVYNPAKKYEPSDSAVSSVYFDNPDFDLYTGLLQRDEMAEAIRLKWYGSCSSKNVMVERETFQTTGLNDASVKERCCINNDHVEAFLLGRYKPDDIANDLKRNNVSESAIKEAHATATAVQTSIQQKQLQPMLRVFNHRTLFQAPHSRNIKLTLDTDLAFIREDHLDGKQRRDPGDWRRADVDINSPFEYLSDREILRFPYAVLEAKVYGNQKQPAWLTKLLEGHLVHEVPRFSKYLHGASHFYKERLALLPWWLAEMNSDIRKPRAENLGLTRSLSFKPLIDGKYRRAMIEEREKASKQGAISEEGVLEASELSSRPSAPFDKNGKSAAWLSMPSSNSKGDKTEEYTLIELNSSPINSASNLKTAASQPLLPQEDDRNNNNNSSSSKGADVQRSRSFYKVAANGVMDSKGNLLSKKSLAETVDLESGEKKKVVKVKVDPKTFFANERTFIAWLQFCALLLTVALNLLNFGDNVSRIVGGVFIGVSGSVAIYALYRFEKRAWMISRKDPGRYDDLWGPAVLCIVLVIALIINLYLRLR</sequence>
<feature type="region of interest" description="Disordered" evidence="6">
    <location>
        <begin position="507"/>
        <end position="554"/>
    </location>
</feature>
<dbReference type="PANTHER" id="PTHR46140">
    <property type="entry name" value="VACUOLAR TRANSPORTER CHAPERONE 1-RELATED"/>
    <property type="match status" value="1"/>
</dbReference>
<dbReference type="InterPro" id="IPR003807">
    <property type="entry name" value="DUF202"/>
</dbReference>
<feature type="transmembrane region" description="Helical" evidence="7">
    <location>
        <begin position="689"/>
        <end position="707"/>
    </location>
</feature>
<dbReference type="GO" id="GO:0000329">
    <property type="term" value="C:fungal-type vacuole membrane"/>
    <property type="evidence" value="ECO:0007669"/>
    <property type="project" value="TreeGrafter"/>
</dbReference>
<feature type="domain" description="SPX" evidence="8">
    <location>
        <begin position="1"/>
        <end position="140"/>
    </location>
</feature>
<evidence type="ECO:0000256" key="4">
    <source>
        <dbReference type="ARBA" id="ARBA00022989"/>
    </source>
</evidence>
<dbReference type="Proteomes" id="UP000242381">
    <property type="component" value="Unassembled WGS sequence"/>
</dbReference>
<evidence type="ECO:0000256" key="1">
    <source>
        <dbReference type="ARBA" id="ARBA00004128"/>
    </source>
</evidence>
<name>A0A1X0RYB4_RHIZD</name>
<dbReference type="InterPro" id="IPR051572">
    <property type="entry name" value="VTC_Complex_Subunit"/>
</dbReference>
<evidence type="ECO:0000313" key="10">
    <source>
        <dbReference type="Proteomes" id="UP000242381"/>
    </source>
</evidence>
<proteinExistence type="predicted"/>
<dbReference type="GO" id="GO:0006799">
    <property type="term" value="P:polyphosphate biosynthetic process"/>
    <property type="evidence" value="ECO:0007669"/>
    <property type="project" value="UniProtKB-ARBA"/>
</dbReference>
<dbReference type="EMBL" id="KV921367">
    <property type="protein sequence ID" value="ORE17045.1"/>
    <property type="molecule type" value="Genomic_DNA"/>
</dbReference>
<dbReference type="InterPro" id="IPR018966">
    <property type="entry name" value="VTC_domain"/>
</dbReference>
<evidence type="ECO:0000256" key="7">
    <source>
        <dbReference type="SAM" id="Phobius"/>
    </source>
</evidence>
<dbReference type="Pfam" id="PF09359">
    <property type="entry name" value="VTC"/>
    <property type="match status" value="1"/>
</dbReference>
<gene>
    <name evidence="9" type="ORF">BCV71DRAFT_291853</name>
</gene>
<dbReference type="Gene3D" id="3.20.100.30">
    <property type="entry name" value="VTC, catalytic tunnel domain"/>
    <property type="match status" value="1"/>
</dbReference>
<protein>
    <submittedName>
        <fullName evidence="9">SPX-domain-containing protein</fullName>
    </submittedName>
</protein>
<dbReference type="InterPro" id="IPR004331">
    <property type="entry name" value="SPX_dom"/>
</dbReference>
<dbReference type="VEuPathDB" id="FungiDB:BCV72DRAFT_207893"/>
<dbReference type="InterPro" id="IPR042267">
    <property type="entry name" value="VTC_sf"/>
</dbReference>
<reference evidence="9 10" key="1">
    <citation type="journal article" date="2016" name="Proc. Natl. Acad. Sci. U.S.A.">
        <title>Lipid metabolic changes in an early divergent fungus govern the establishment of a mutualistic symbiosis with endobacteria.</title>
        <authorList>
            <person name="Lastovetsky O.A."/>
            <person name="Gaspar M.L."/>
            <person name="Mondo S.J."/>
            <person name="LaButti K.M."/>
            <person name="Sandor L."/>
            <person name="Grigoriev I.V."/>
            <person name="Henry S.A."/>
            <person name="Pawlowska T.E."/>
        </authorList>
    </citation>
    <scope>NUCLEOTIDE SEQUENCE [LARGE SCALE GENOMIC DNA]</scope>
    <source>
        <strain evidence="9 10">ATCC 11559</strain>
    </source>
</reference>
<feature type="transmembrane region" description="Helical" evidence="7">
    <location>
        <begin position="727"/>
        <end position="747"/>
    </location>
</feature>
<evidence type="ECO:0000313" key="9">
    <source>
        <dbReference type="EMBL" id="ORE17045.1"/>
    </source>
</evidence>
<feature type="region of interest" description="Disordered" evidence="6">
    <location>
        <begin position="576"/>
        <end position="605"/>
    </location>
</feature>
<accession>A0A1X0RYB4</accession>
<dbReference type="PANTHER" id="PTHR46140:SF2">
    <property type="entry name" value="VACUOLAR TRANSPORTER CHAPERONE 3 COMPLEX SUBUNIT 3-RELATED"/>
    <property type="match status" value="1"/>
</dbReference>
<dbReference type="PROSITE" id="PS51382">
    <property type="entry name" value="SPX"/>
    <property type="match status" value="1"/>
</dbReference>
<dbReference type="VEuPathDB" id="FungiDB:BCV72DRAFT_191584"/>
<dbReference type="OMA" id="PVLRTQC"/>
<dbReference type="CDD" id="cd14480">
    <property type="entry name" value="SPX_VTC2_like"/>
    <property type="match status" value="1"/>
</dbReference>
<keyword evidence="2" id="KW-0926">Vacuole</keyword>
<evidence type="ECO:0000259" key="8">
    <source>
        <dbReference type="PROSITE" id="PS51382"/>
    </source>
</evidence>